<evidence type="ECO:0000256" key="6">
    <source>
        <dbReference type="ARBA" id="ARBA00022842"/>
    </source>
</evidence>
<dbReference type="EC" id="3.1.-.-" evidence="12"/>
<evidence type="ECO:0000256" key="3">
    <source>
        <dbReference type="ARBA" id="ARBA00022723"/>
    </source>
</evidence>
<dbReference type="Proteomes" id="UP000187344">
    <property type="component" value="Unassembled WGS sequence"/>
</dbReference>
<evidence type="ECO:0000256" key="7">
    <source>
        <dbReference type="ARBA" id="ARBA00022884"/>
    </source>
</evidence>
<dbReference type="EMBL" id="LXYT01000001">
    <property type="protein sequence ID" value="OLY43824.1"/>
    <property type="molecule type" value="Genomic_DNA"/>
</dbReference>
<dbReference type="AlphaFoldDB" id="A0A1R0FA11"/>
<dbReference type="Pfam" id="PF18541">
    <property type="entry name" value="RuvC_III"/>
    <property type="match status" value="1"/>
</dbReference>
<feature type="active site" description="For RuvC-like nuclease domain" evidence="12">
    <location>
        <position position="14"/>
    </location>
</feature>
<dbReference type="GO" id="GO:0004519">
    <property type="term" value="F:endonuclease activity"/>
    <property type="evidence" value="ECO:0007669"/>
    <property type="project" value="UniProtKB-UniRule"/>
</dbReference>
<evidence type="ECO:0000259" key="14">
    <source>
        <dbReference type="PROSITE" id="PS51749"/>
    </source>
</evidence>
<feature type="domain" description="HNH Cas9-type" evidence="14">
    <location>
        <begin position="536"/>
        <end position="690"/>
    </location>
</feature>
<evidence type="ECO:0000256" key="8">
    <source>
        <dbReference type="ARBA" id="ARBA00023118"/>
    </source>
</evidence>
<evidence type="ECO:0000256" key="12">
    <source>
        <dbReference type="HAMAP-Rule" id="MF_01480"/>
    </source>
</evidence>
<evidence type="ECO:0000256" key="9">
    <source>
        <dbReference type="ARBA" id="ARBA00023125"/>
    </source>
</evidence>
<dbReference type="GO" id="GO:0046872">
    <property type="term" value="F:metal ion binding"/>
    <property type="evidence" value="ECO:0007669"/>
    <property type="project" value="UniProtKB-UniRule"/>
</dbReference>
<keyword evidence="16" id="KW-1185">Reference proteome</keyword>
<dbReference type="Pfam" id="PF18470">
    <property type="entry name" value="Cas9_a"/>
    <property type="match status" value="1"/>
</dbReference>
<dbReference type="Gene3D" id="3.30.420.10">
    <property type="entry name" value="Ribonuclease H-like superfamily/Ribonuclease H"/>
    <property type="match status" value="3"/>
</dbReference>
<comment type="cofactor">
    <cofactor evidence="1">
        <name>Mg(2+)</name>
        <dbReference type="ChEBI" id="CHEBI:18420"/>
    </cofactor>
</comment>
<evidence type="ECO:0000256" key="1">
    <source>
        <dbReference type="ARBA" id="ARBA00001946"/>
    </source>
</evidence>
<dbReference type="GO" id="GO:0051607">
    <property type="term" value="P:defense response to virus"/>
    <property type="evidence" value="ECO:0007669"/>
    <property type="project" value="UniProtKB-UniRule"/>
</dbReference>
<gene>
    <name evidence="12" type="primary">cas9</name>
    <name evidence="15" type="ORF">PEB0149_012620</name>
</gene>
<sequence>MTAENYSNVRFSFDIGTNSIGWAVFQLNDKQEATSILNAGARIFSDGRDPQSGDPLAVRRRTVRSASRMRDRYLRRRKRTLDKLIGYGLLPEDKGERDKILLETNDKPSGSTDKKTDPYSLRARALEEKLPLAYVARALFHIGQRRGFKSNRKADRKSNEKGKIAVGIEELSGLMHQSHAPTLGAYLAKRREEGHVVRLRANSEALTDQAYAFYPERAMLEDEFRKIWQAQAEYYPDVLTKEREEELFHVMFFQRPLKEQKVGFCTLVEGETRLAKSDPLFQQFRLYKEINELAIVLPDLSQRKLTMEERDTLITLMRPAKTKTFAALRKALKIPAGGRFNKETENRKQLTGDEVYSVFSKPELFGGDWGKFLIEQQREIIDQLENEENPDKLEEWLKGKFPKLSDEQRSEIINANLPDGYGRFGITATSRILEQLKKDVISEAEAAHRCGFDHSLANRNWKGLDELPRYQEVLERHIVPGTGDKNDIYDIYKGRLTNPTVHIGLNQVRRLTNRLIKAYGKPQQIVVELARDLPLSQEQKRKYNKTNKDNTDAAKRRSEKLGEIGKRDNGYNRQLLKLWEELGDDPNDRKSIYSGTRITEPMLFSGEVEIDHILPFSRTLDDSNANKILCLREENRVKRNRAPDEVSEWQGRYDELIERAKKLPKNKQWRFTRGAMKKAEENRDFLARQLTDTQYLAKLAREYFDSLYPGEEANADGEFKKVQHVWAIPGKLTELLRRNWGLNSLLAAEGDESANHPKNRKDHRHHAIDAMVIGVTTRSLLKRIATAAGRFEGEDFENFVKKAVSEILPWENFRKDAKDVVDKIIISHKQDHGTISRAGYAQGKGKTAGQLHNETAYGLTGGTDEKGNKVVVTRENFLSLESKDIPTIRDPNLQAELYSATQGLDKKEYQEALVRFARDHQLYKGIRHVRVLLPRNVIEIKDKNGEPYKGYMGNSNYRYDVWETLEGKWNSEVVSMFDAHQPKWRSEFHKNNPTARKVLSLQQNDMVAYNDPEKGRVIARIVKFGQNGQIFFAPHNEADVSARDSNKNDPFKLTVKTATGLKKMQFRQIRVDEMGRVFDPGAQDRESKQARS</sequence>
<dbReference type="GO" id="GO:0016787">
    <property type="term" value="F:hydrolase activity"/>
    <property type="evidence" value="ECO:0007669"/>
    <property type="project" value="UniProtKB-KW"/>
</dbReference>
<comment type="domain">
    <text evidence="12">Has 2 endonuclease domains. The discontinuous RuvC-like domain cleaves the target DNA noncomplementary to crRNA while the HNH nuclease domain cleaves the target DNA complementary to crRNA.</text>
</comment>
<evidence type="ECO:0000256" key="5">
    <source>
        <dbReference type="ARBA" id="ARBA00022801"/>
    </source>
</evidence>
<evidence type="ECO:0000256" key="10">
    <source>
        <dbReference type="ARBA" id="ARBA00023211"/>
    </source>
</evidence>
<keyword evidence="6" id="KW-0460">Magnesium</keyword>
<feature type="region of interest" description="Disordered" evidence="13">
    <location>
        <begin position="538"/>
        <end position="563"/>
    </location>
</feature>
<keyword evidence="3" id="KW-0479">Metal-binding</keyword>
<comment type="function">
    <text evidence="12">CRISPR (clustered regularly interspaced short palindromic repeat) is an adaptive immune system that provides protection against mobile genetic elements (viruses, transposable elements and conjugative plasmids). CRISPR clusters contain spacers, sequences complementary to antecedent mobile elements, and target invading nucleic acids. CRISPR clusters are transcribed and processed into CRISPR RNA (crRNA). In type II CRISPR systems correct processing of pre-crRNA requires a trans-encoded small RNA (tracrRNA), endogenous ribonuclease 3 (rnc) and this protein. The tracrRNA serves as a guide for ribonuclease 3-aided processing of pre-crRNA. Subsequently Cas9/crRNA/tracrRNA endonucleolytically cleaves linear or circular dsDNA target complementary to the spacer; Cas9 is inactive in the absence of the 2 guide RNAs (gRNA). Cas9 recognizes the protospacer adjacent motif (PAM) in the CRISPR repeat sequences to help distinguish self versus nonself, as targets within the bacterial CRISPR locus do not have PAMs. PAM recognition is also required for catalytic activity.</text>
</comment>
<dbReference type="InterPro" id="IPR028629">
    <property type="entry name" value="Cas9"/>
</dbReference>
<dbReference type="OrthoDB" id="9777169at2"/>
<evidence type="ECO:0000313" key="15">
    <source>
        <dbReference type="EMBL" id="OLY43824.1"/>
    </source>
</evidence>
<dbReference type="Pfam" id="PF13395">
    <property type="entry name" value="HNH_4"/>
    <property type="match status" value="1"/>
</dbReference>
<evidence type="ECO:0000256" key="4">
    <source>
        <dbReference type="ARBA" id="ARBA00022759"/>
    </source>
</evidence>
<dbReference type="GO" id="GO:0003723">
    <property type="term" value="F:RNA binding"/>
    <property type="evidence" value="ECO:0007669"/>
    <property type="project" value="UniProtKB-UniRule"/>
</dbReference>
<protein>
    <recommendedName>
        <fullName evidence="12">CRISPR-associated endonuclease Cas9</fullName>
        <ecNumber evidence="12">3.1.-.-</ecNumber>
    </recommendedName>
</protein>
<evidence type="ECO:0000256" key="11">
    <source>
        <dbReference type="ARBA" id="ARBA00046380"/>
    </source>
</evidence>
<dbReference type="PROSITE" id="PS51749">
    <property type="entry name" value="HNH_CAS9"/>
    <property type="match status" value="1"/>
</dbReference>
<organism evidence="15 16">
    <name type="scientific">Bartonella apis</name>
    <dbReference type="NCBI Taxonomy" id="1686310"/>
    <lineage>
        <taxon>Bacteria</taxon>
        <taxon>Pseudomonadati</taxon>
        <taxon>Pseudomonadota</taxon>
        <taxon>Alphaproteobacteria</taxon>
        <taxon>Hyphomicrobiales</taxon>
        <taxon>Bartonellaceae</taxon>
        <taxon>Bartonella</taxon>
    </lineage>
</organism>
<keyword evidence="4 12" id="KW-0255">Endonuclease</keyword>
<evidence type="ECO:0000256" key="13">
    <source>
        <dbReference type="SAM" id="MobiDB-lite"/>
    </source>
</evidence>
<dbReference type="InterPro" id="IPR003615">
    <property type="entry name" value="HNH_nuc"/>
</dbReference>
<keyword evidence="2 12" id="KW-0540">Nuclease</keyword>
<keyword evidence="9 12" id="KW-0238">DNA-binding</keyword>
<dbReference type="InterPro" id="IPR040619">
    <property type="entry name" value="Cas9_alpha-helical_lobe"/>
</dbReference>
<accession>A0A1R0FA11</accession>
<dbReference type="GO" id="GO:0003677">
    <property type="term" value="F:DNA binding"/>
    <property type="evidence" value="ECO:0007669"/>
    <property type="project" value="UniProtKB-UniRule"/>
</dbReference>
<dbReference type="InterPro" id="IPR036397">
    <property type="entry name" value="RNaseH_sf"/>
</dbReference>
<comment type="caution">
    <text evidence="12">Lacks conserved residue(s) required for the propagation of feature annotation.</text>
</comment>
<dbReference type="GO" id="GO:0043571">
    <property type="term" value="P:maintenance of CRISPR repeat elements"/>
    <property type="evidence" value="ECO:0007669"/>
    <property type="project" value="UniProtKB-UniRule"/>
</dbReference>
<proteinExistence type="inferred from homology"/>
<dbReference type="InterPro" id="IPR033114">
    <property type="entry name" value="HNH_CAS9"/>
</dbReference>
<dbReference type="RefSeq" id="WP_075868985.1">
    <property type="nucleotide sequence ID" value="NZ_LXYT01000001.1"/>
</dbReference>
<comment type="subunit">
    <text evidence="11 12">Monomer. Binds crRNA and tracrRNA.</text>
</comment>
<keyword evidence="10" id="KW-0464">Manganese</keyword>
<keyword evidence="5 12" id="KW-0378">Hydrolase</keyword>
<keyword evidence="8 12" id="KW-0051">Antiviral defense</keyword>
<evidence type="ECO:0000313" key="16">
    <source>
        <dbReference type="Proteomes" id="UP000187344"/>
    </source>
</evidence>
<name>A0A1R0FA11_9HYPH</name>
<dbReference type="InterPro" id="IPR041383">
    <property type="entry name" value="RuvC_III"/>
</dbReference>
<dbReference type="NCBIfam" id="TIGR01865">
    <property type="entry name" value="cas_Csn1"/>
    <property type="match status" value="1"/>
</dbReference>
<reference evidence="15 16" key="1">
    <citation type="submission" date="2016-12" db="EMBL/GenBank/DDBJ databases">
        <title>Comparative genomics of Bartonella apis.</title>
        <authorList>
            <person name="Engel P."/>
        </authorList>
    </citation>
    <scope>NUCLEOTIDE SEQUENCE [LARGE SCALE GENOMIC DNA]</scope>
    <source>
        <strain evidence="15 16">PEB0149</strain>
    </source>
</reference>
<comment type="caution">
    <text evidence="15">The sequence shown here is derived from an EMBL/GenBank/DDBJ whole genome shotgun (WGS) entry which is preliminary data.</text>
</comment>
<feature type="active site" description="Proton acceptor for HNH nuclease domain" evidence="12">
    <location>
        <position position="612"/>
    </location>
</feature>
<evidence type="ECO:0000256" key="2">
    <source>
        <dbReference type="ARBA" id="ARBA00022722"/>
    </source>
</evidence>
<comment type="similarity">
    <text evidence="12">Belongs to the CRISPR-associated Cas9 family.</text>
</comment>
<dbReference type="HAMAP" id="MF_01480">
    <property type="entry name" value="Cas9"/>
    <property type="match status" value="1"/>
</dbReference>
<keyword evidence="7 12" id="KW-0694">RNA-binding</keyword>